<protein>
    <recommendedName>
        <fullName evidence="2">Fatty acid synthase</fullName>
        <ecNumber evidence="1">2.3.1.85</ecNumber>
    </recommendedName>
</protein>
<dbReference type="InterPro" id="IPR036736">
    <property type="entry name" value="ACP-like_sf"/>
</dbReference>
<dbReference type="InterPro" id="IPR036291">
    <property type="entry name" value="NAD(P)-bd_dom_sf"/>
</dbReference>
<dbReference type="CDD" id="cd02440">
    <property type="entry name" value="AdoMet_MTases"/>
    <property type="match status" value="1"/>
</dbReference>
<dbReference type="InterPro" id="IPR049552">
    <property type="entry name" value="PKS_DH_N"/>
</dbReference>
<dbReference type="InterPro" id="IPR057326">
    <property type="entry name" value="KR_dom"/>
</dbReference>
<dbReference type="PROSITE" id="PS00606">
    <property type="entry name" value="KS3_1"/>
    <property type="match status" value="1"/>
</dbReference>
<dbReference type="SMART" id="SM00827">
    <property type="entry name" value="PKS_AT"/>
    <property type="match status" value="1"/>
</dbReference>
<keyword evidence="9" id="KW-0521">NADP</keyword>
<dbReference type="PROSITE" id="PS50075">
    <property type="entry name" value="CARRIER"/>
    <property type="match status" value="1"/>
</dbReference>
<evidence type="ECO:0000256" key="6">
    <source>
        <dbReference type="ARBA" id="ARBA00022679"/>
    </source>
</evidence>
<dbReference type="InterPro" id="IPR013149">
    <property type="entry name" value="ADH-like_C"/>
</dbReference>
<evidence type="ECO:0000256" key="2">
    <source>
        <dbReference type="ARBA" id="ARBA00018769"/>
    </source>
</evidence>
<evidence type="ECO:0000256" key="5">
    <source>
        <dbReference type="ARBA" id="ARBA00022553"/>
    </source>
</evidence>
<keyword evidence="5" id="KW-0597">Phosphoprotein</keyword>
<dbReference type="Pfam" id="PF00107">
    <property type="entry name" value="ADH_zinc_N"/>
    <property type="match status" value="1"/>
</dbReference>
<dbReference type="PANTHER" id="PTHR43775">
    <property type="entry name" value="FATTY ACID SYNTHASE"/>
    <property type="match status" value="1"/>
</dbReference>
<feature type="active site" description="Proton donor; for dehydratase activity" evidence="16">
    <location>
        <position position="1055"/>
    </location>
</feature>
<keyword evidence="10" id="KW-0560">Oxidoreductase</keyword>
<dbReference type="EMBL" id="AGSI01000010">
    <property type="protein sequence ID" value="EIE22203.1"/>
    <property type="molecule type" value="Genomic_DNA"/>
</dbReference>
<evidence type="ECO:0000313" key="20">
    <source>
        <dbReference type="EMBL" id="EIE22203.1"/>
    </source>
</evidence>
<feature type="region of interest" description="C-terminal hotdog fold" evidence="16">
    <location>
        <begin position="1002"/>
        <end position="1146"/>
    </location>
</feature>
<dbReference type="SUPFAM" id="SSF50129">
    <property type="entry name" value="GroES-like"/>
    <property type="match status" value="1"/>
</dbReference>
<dbReference type="InterPro" id="IPR014031">
    <property type="entry name" value="Ketoacyl_synth_C"/>
</dbReference>
<dbReference type="GO" id="GO:0006633">
    <property type="term" value="P:fatty acid biosynthetic process"/>
    <property type="evidence" value="ECO:0007669"/>
    <property type="project" value="UniProtKB-KW"/>
</dbReference>
<evidence type="ECO:0000256" key="15">
    <source>
        <dbReference type="ARBA" id="ARBA00044883"/>
    </source>
</evidence>
<dbReference type="Gene3D" id="3.30.70.3290">
    <property type="match status" value="1"/>
</dbReference>
<evidence type="ECO:0000256" key="4">
    <source>
        <dbReference type="ARBA" id="ARBA00022516"/>
    </source>
</evidence>
<dbReference type="Gene3D" id="3.40.47.10">
    <property type="match status" value="1"/>
</dbReference>
<dbReference type="Pfam" id="PF00550">
    <property type="entry name" value="PP-binding"/>
    <property type="match status" value="1"/>
</dbReference>
<keyword evidence="6" id="KW-0808">Transferase</keyword>
<dbReference type="SUPFAM" id="SSF53901">
    <property type="entry name" value="Thiolase-like"/>
    <property type="match status" value="1"/>
</dbReference>
<evidence type="ECO:0000256" key="8">
    <source>
        <dbReference type="ARBA" id="ARBA00022832"/>
    </source>
</evidence>
<dbReference type="KEGG" id="csl:COCSUDRAFT_42572"/>
<evidence type="ECO:0000259" key="17">
    <source>
        <dbReference type="PROSITE" id="PS50075"/>
    </source>
</evidence>
<dbReference type="GO" id="GO:0004312">
    <property type="term" value="F:fatty acid synthase activity"/>
    <property type="evidence" value="ECO:0007669"/>
    <property type="project" value="UniProtKB-EC"/>
</dbReference>
<keyword evidence="11" id="KW-0520">NAD</keyword>
<dbReference type="InterPro" id="IPR029063">
    <property type="entry name" value="SAM-dependent_MTases_sf"/>
</dbReference>
<dbReference type="InterPro" id="IPR011032">
    <property type="entry name" value="GroES-like_sf"/>
</dbReference>
<keyword evidence="7" id="KW-0378">Hydrolase</keyword>
<comment type="catalytic activity">
    <reaction evidence="15">
        <text>acetyl-CoA + n malonyl-CoA + 2n NADPH + 2n H(+) = a long-chain fatty acid + (n+1) CoA + n CO2 + 2n NADP(+).</text>
        <dbReference type="EC" id="2.3.1.85"/>
    </reaction>
</comment>
<dbReference type="Gene3D" id="3.40.50.150">
    <property type="entry name" value="Vaccinia Virus protein VP39"/>
    <property type="match status" value="1"/>
</dbReference>
<keyword evidence="14" id="KW-0511">Multifunctional enzyme</keyword>
<dbReference type="Pfam" id="PF02801">
    <property type="entry name" value="Ketoacyl-synt_C"/>
    <property type="match status" value="1"/>
</dbReference>
<evidence type="ECO:0000256" key="10">
    <source>
        <dbReference type="ARBA" id="ARBA00023002"/>
    </source>
</evidence>
<dbReference type="GO" id="GO:0016787">
    <property type="term" value="F:hydrolase activity"/>
    <property type="evidence" value="ECO:0007669"/>
    <property type="project" value="UniProtKB-KW"/>
</dbReference>
<evidence type="ECO:0000256" key="14">
    <source>
        <dbReference type="ARBA" id="ARBA00023268"/>
    </source>
</evidence>
<dbReference type="Pfam" id="PF21089">
    <property type="entry name" value="PKS_DH_N"/>
    <property type="match status" value="1"/>
</dbReference>
<dbReference type="InterPro" id="IPR013217">
    <property type="entry name" value="Methyltransf_12"/>
</dbReference>
<feature type="active site" description="Proton acceptor; for dehydratase activity" evidence="16">
    <location>
        <position position="892"/>
    </location>
</feature>
<sequence length="2316" mass="248449">MTEIIGLSCRFPESNGPAEFWTNLIDGTDMLTTDDRRWPIAFQGLPPRSGKAPGFDKFDAAFFSVHGKQAQKMDPQLRKLLEVAYEAWVDAGIDFRALRGSERVGVYVGSCGSEIHAQWVADIDSITGYEQAGCARSMFANRLSWWFDFHGPSKCIDTACSSSLTAFNDAISDFEAGRIDYAMVGGTSGIFKPQTSIAFQRLHMLSPDGTCKSFDASANGYARSDGIAAVVLRRPGLSEAPVWAPRRPYARVLACATNNDGHTKEGITFPSGPAQKALAQQVCAKAGLAPSAVGYIEAHGTGTVAGDGQELGAIEEWYGRAGARTPDNPLLIGSVKSNMGHCEGCSGLAGLIKVLLSYEHRTLPGNLHFKEPNPSSAGLRDGILKVITEPTAFEGIAALSNFGFGGTNVHLLLQGGGWHEPVAAPVAASEQSRAATGKVIPLACRTQEGMAEVVKILQGLPGGEESVVDPMRCWANSCGGSIARLSMRGTLIDGELRCCQAPTSAPPVWFIFTGNGSQWPRMAADLIQQNATFRRSIEACAAVIAPLGLDLLEALDREDGFVNNCLASVGLASVQVGLVDVLREEYGIIPGGVVGHSAGETACGYGDGCFSREQTVMVAYHRGRMCPDHGISGGLMAAVGLGAEVAEARLAAHGKDSCVIGCDNSPICTTLSGPEADLKPLLEQLKADGVFVRELDTRGLAYHSPILQPHLPELQAALEEVVPEPKERSATWLSSSYAVDNDSTEARLCSAAYQTHNYASRVQFRQACGRIPKGAILLEIGPHALMRSFLHQNRADLHYVPAMRKGNSAVETLKAAVAELWRNGVSVKWPVAWPAPSAAHELPRAVREALVSWDHAVDYPLPTFKDWTAARGCSGFIKTYKLGGEHAFLADHIVDGRILMPATSYLVAAWEALATQQEKAMAELPVAFEDVCILQAVQAQPGDNITLSVLLDRSHRFQVLQETDVIAEGCIKPHSAPAPAKQNCTAAATAEALANIVMPGGAEAAAPAKTSLPEGRIPCRSGIQYGPHFKMLQKRCIDGTAAVLRWDQCFIRLLDGMLQAGALGNATDTTLRIPTKIRHLEILDPSPAIPAGSQVMVDVDARLGICRTVICEVAGVELSAAPRRPASYKTLLKKTDFLPYGEHPDRDTARLAYYRQIRGYLRPKVEPAILAHAATCANGMPDHLRKVLALLEDFKEPAPDGAQLEAFLSAPSHHLARLIRDLFSEEASAATMQSPIQAIMQHGEHSQLYAQDPLMQGFHARHINHMLDIVCENQGQAGFSVAEIGAGTGGFTRQVFAELNQSPFSELRGYTATDITPGFGPNLLQMISNPKLDFKTWDVNKPAPASLGGPFNLILASNALHTCDNMADALANVHASLADGGFVLLYETTAAFTACLWGLDERTWKFTDEREYGLWIAKPRWHRLWAEAGFTQITEHWCPHESGALFLYRKLPSVPHPLLFAAPPLVTSQQKMGCWLQRYNSVLAAIDKHVPKEAAPAEGEEAAEPAKVRRRLWLHGNLRDSPGVIGLGRCARLEAHGDNLRWMLDAHHPSSAPTSCTGLSAKAGPKLSAEQMLAIAGRLDLVNNMFDNGVHGSLRISLVELDELENAAAAETAPKIGVHLDIASPGDISSFMWAHSQAPPACLLQCNVAFGALNFRDVMFAYGKLSKDRMSHAHGGYQIGLEFSGKDKASGKRVMGMTPQNSIATMVASRPHALWDVPDSWTLAQAATVPVAYATAYYALVICGRLRPRHRVLIHSAAGAVGLAATRICLARGCEVFATCGSVEKRAFLLEAFPALRGDRIGDSRSCAFEEVVMRETGAAGVHLALNSLAGDKLQATVRCLADGGRLLEIGKYDILQGTPLSMAPLMRNIAFEGVDLDRIVNCPHNIARAWEVHALLKAGLDSGEVVPLPLSKFSRREAADAFRFMAAGTHVGKVLIQMGAKADAAEAAAEKPEYSKLSSNFMWPARPAKPWVEQTPEAAEALGMAPAVAEEPVAKPVFFCRPDRSYIITGGLGGFGLALAAWLADRGACNLLLTSKRGMRTGGQLSIVRMLRSRGVRVEVSKLDVADLGEAQQIIALAEGVAPVGGIFHLAMTLQDRWMSNQTGESWNLAVIPKAHGAVNLDSVSRSLPHLEHFVIFTSVVSSIGNEGQGNYGYANSACDMLCMSRRAAGLPALALAWGPVDHVGYVAETLKGRLVGRVFEWLLPQPVDDCLRVLGSCLLGGSQVAPIMCSTAETLGCSSATCKEDIDLVEAVLSLMGLKAGTVSENDSLAALGIDSMQLVEVRAVVQKKLCRPVPLESIGTLTVAALRELASQV</sequence>
<dbReference type="InterPro" id="IPR016035">
    <property type="entry name" value="Acyl_Trfase/lysoPLipase"/>
</dbReference>
<keyword evidence="3" id="KW-0596">Phosphopantetheine</keyword>
<evidence type="ECO:0000256" key="13">
    <source>
        <dbReference type="ARBA" id="ARBA00023160"/>
    </source>
</evidence>
<dbReference type="Pfam" id="PF08242">
    <property type="entry name" value="Methyltransf_12"/>
    <property type="match status" value="1"/>
</dbReference>
<dbReference type="CDD" id="cd00833">
    <property type="entry name" value="PKS"/>
    <property type="match status" value="1"/>
</dbReference>
<dbReference type="InterPro" id="IPR013968">
    <property type="entry name" value="PKS_KR"/>
</dbReference>
<dbReference type="SUPFAM" id="SSF51735">
    <property type="entry name" value="NAD(P)-binding Rossmann-fold domains"/>
    <property type="match status" value="2"/>
</dbReference>
<dbReference type="SUPFAM" id="SSF52151">
    <property type="entry name" value="FabD/lysophospholipase-like"/>
    <property type="match status" value="1"/>
</dbReference>
<keyword evidence="12" id="KW-0443">Lipid metabolism</keyword>
<dbReference type="Pfam" id="PF00109">
    <property type="entry name" value="ketoacyl-synt"/>
    <property type="match status" value="1"/>
</dbReference>
<dbReference type="InterPro" id="IPR014043">
    <property type="entry name" value="Acyl_transferase_dom"/>
</dbReference>
<dbReference type="Gene3D" id="1.10.1200.10">
    <property type="entry name" value="ACP-like"/>
    <property type="match status" value="1"/>
</dbReference>
<organism evidence="20 21">
    <name type="scientific">Coccomyxa subellipsoidea (strain C-169)</name>
    <name type="common">Green microalga</name>
    <dbReference type="NCBI Taxonomy" id="574566"/>
    <lineage>
        <taxon>Eukaryota</taxon>
        <taxon>Viridiplantae</taxon>
        <taxon>Chlorophyta</taxon>
        <taxon>core chlorophytes</taxon>
        <taxon>Trebouxiophyceae</taxon>
        <taxon>Trebouxiophyceae incertae sedis</taxon>
        <taxon>Coccomyxaceae</taxon>
        <taxon>Coccomyxa</taxon>
        <taxon>Coccomyxa subellipsoidea</taxon>
    </lineage>
</organism>
<dbReference type="InterPro" id="IPR042104">
    <property type="entry name" value="PKS_dehydratase_sf"/>
</dbReference>
<dbReference type="InterPro" id="IPR020841">
    <property type="entry name" value="PKS_Beta-ketoAc_synthase_dom"/>
</dbReference>
<keyword evidence="21" id="KW-1185">Reference proteome</keyword>
<evidence type="ECO:0000256" key="12">
    <source>
        <dbReference type="ARBA" id="ARBA00023098"/>
    </source>
</evidence>
<evidence type="ECO:0000256" key="11">
    <source>
        <dbReference type="ARBA" id="ARBA00023027"/>
    </source>
</evidence>
<dbReference type="SUPFAM" id="SSF55048">
    <property type="entry name" value="Probable ACP-binding domain of malonyl-CoA ACP transacylase"/>
    <property type="match status" value="1"/>
</dbReference>
<dbReference type="InterPro" id="IPR020843">
    <property type="entry name" value="ER"/>
</dbReference>
<dbReference type="InterPro" id="IPR016036">
    <property type="entry name" value="Malonyl_transacylase_ACP-bd"/>
</dbReference>
<dbReference type="InterPro" id="IPR018201">
    <property type="entry name" value="Ketoacyl_synth_AS"/>
</dbReference>
<dbReference type="PROSITE" id="PS52019">
    <property type="entry name" value="PKS_MFAS_DH"/>
    <property type="match status" value="1"/>
</dbReference>
<keyword evidence="13" id="KW-0275">Fatty acid biosynthesis</keyword>
<dbReference type="Pfam" id="PF16197">
    <property type="entry name" value="KAsynt_C_assoc"/>
    <property type="match status" value="1"/>
</dbReference>
<evidence type="ECO:0000256" key="16">
    <source>
        <dbReference type="PROSITE-ProRule" id="PRU01363"/>
    </source>
</evidence>
<dbReference type="Gene3D" id="3.40.366.10">
    <property type="entry name" value="Malonyl-Coenzyme A Acyl Carrier Protein, domain 2"/>
    <property type="match status" value="1"/>
</dbReference>
<dbReference type="SMART" id="SM00822">
    <property type="entry name" value="PKS_KR"/>
    <property type="match status" value="1"/>
</dbReference>
<dbReference type="Gene3D" id="3.40.50.720">
    <property type="entry name" value="NAD(P)-binding Rossmann-like Domain"/>
    <property type="match status" value="1"/>
</dbReference>
<feature type="domain" description="Carrier" evidence="17">
    <location>
        <begin position="2241"/>
        <end position="2316"/>
    </location>
</feature>
<dbReference type="eggNOG" id="KOG1202">
    <property type="taxonomic scope" value="Eukaryota"/>
</dbReference>
<accession>I0YUY4</accession>
<dbReference type="SMART" id="SM00825">
    <property type="entry name" value="PKS_KS"/>
    <property type="match status" value="1"/>
</dbReference>
<feature type="domain" description="PKS/mFAS DH" evidence="19">
    <location>
        <begin position="859"/>
        <end position="1146"/>
    </location>
</feature>
<feature type="region of interest" description="N-terminal hotdog fold" evidence="16">
    <location>
        <begin position="859"/>
        <end position="986"/>
    </location>
</feature>
<dbReference type="InterPro" id="IPR032821">
    <property type="entry name" value="PKS_assoc"/>
</dbReference>
<evidence type="ECO:0000259" key="18">
    <source>
        <dbReference type="PROSITE" id="PS52004"/>
    </source>
</evidence>
<dbReference type="InterPro" id="IPR050091">
    <property type="entry name" value="PKS_NRPS_Biosynth_Enz"/>
</dbReference>
<dbReference type="Gene3D" id="3.90.180.10">
    <property type="entry name" value="Medium-chain alcohol dehydrogenases, catalytic domain"/>
    <property type="match status" value="1"/>
</dbReference>
<dbReference type="InterPro" id="IPR049900">
    <property type="entry name" value="PKS_mFAS_DH"/>
</dbReference>
<dbReference type="RefSeq" id="XP_005646747.1">
    <property type="nucleotide sequence ID" value="XM_005646690.1"/>
</dbReference>
<dbReference type="Proteomes" id="UP000007264">
    <property type="component" value="Unassembled WGS sequence"/>
</dbReference>
<keyword evidence="4" id="KW-0444">Lipid biosynthesis</keyword>
<dbReference type="InterPro" id="IPR009081">
    <property type="entry name" value="PP-bd_ACP"/>
</dbReference>
<dbReference type="PANTHER" id="PTHR43775:SF7">
    <property type="entry name" value="FATTY ACID SYNTHASE"/>
    <property type="match status" value="1"/>
</dbReference>
<reference evidence="20 21" key="1">
    <citation type="journal article" date="2012" name="Genome Biol.">
        <title>The genome of the polar eukaryotic microalga coccomyxa subellipsoidea reveals traits of cold adaptation.</title>
        <authorList>
            <person name="Blanc G."/>
            <person name="Agarkova I."/>
            <person name="Grimwood J."/>
            <person name="Kuo A."/>
            <person name="Brueggeman A."/>
            <person name="Dunigan D."/>
            <person name="Gurnon J."/>
            <person name="Ladunga I."/>
            <person name="Lindquist E."/>
            <person name="Lucas S."/>
            <person name="Pangilinan J."/>
            <person name="Proschold T."/>
            <person name="Salamov A."/>
            <person name="Schmutz J."/>
            <person name="Weeks D."/>
            <person name="Yamada T."/>
            <person name="Claverie J.M."/>
            <person name="Grigoriev I."/>
            <person name="Van Etten J."/>
            <person name="Lomsadze A."/>
            <person name="Borodovsky M."/>
        </authorList>
    </citation>
    <scope>NUCLEOTIDE SEQUENCE [LARGE SCALE GENOMIC DNA]</scope>
    <source>
        <strain evidence="20 21">C-169</strain>
    </source>
</reference>
<dbReference type="Gene3D" id="3.10.129.110">
    <property type="entry name" value="Polyketide synthase dehydratase"/>
    <property type="match status" value="1"/>
</dbReference>
<dbReference type="InterPro" id="IPR014030">
    <property type="entry name" value="Ketoacyl_synth_N"/>
</dbReference>
<dbReference type="SUPFAM" id="SSF47336">
    <property type="entry name" value="ACP-like"/>
    <property type="match status" value="1"/>
</dbReference>
<feature type="domain" description="Ketosynthase family 3 (KS3)" evidence="18">
    <location>
        <begin position="1"/>
        <end position="415"/>
    </location>
</feature>
<evidence type="ECO:0000256" key="7">
    <source>
        <dbReference type="ARBA" id="ARBA00022801"/>
    </source>
</evidence>
<dbReference type="EC" id="2.3.1.85" evidence="1"/>
<dbReference type="InterPro" id="IPR001227">
    <property type="entry name" value="Ac_transferase_dom_sf"/>
</dbReference>
<dbReference type="SUPFAM" id="SSF53335">
    <property type="entry name" value="S-adenosyl-L-methionine-dependent methyltransferases"/>
    <property type="match status" value="1"/>
</dbReference>
<dbReference type="OrthoDB" id="515223at2759"/>
<proteinExistence type="predicted"/>
<keyword evidence="8" id="KW-0276">Fatty acid metabolism</keyword>
<dbReference type="Pfam" id="PF00698">
    <property type="entry name" value="Acyl_transf_1"/>
    <property type="match status" value="1"/>
</dbReference>
<dbReference type="STRING" id="574566.I0YUY4"/>
<evidence type="ECO:0000256" key="3">
    <source>
        <dbReference type="ARBA" id="ARBA00022450"/>
    </source>
</evidence>
<evidence type="ECO:0000259" key="19">
    <source>
        <dbReference type="PROSITE" id="PS52019"/>
    </source>
</evidence>
<name>I0YUY4_COCSC</name>
<dbReference type="GO" id="GO:0004315">
    <property type="term" value="F:3-oxoacyl-[acyl-carrier-protein] synthase activity"/>
    <property type="evidence" value="ECO:0007669"/>
    <property type="project" value="InterPro"/>
</dbReference>
<dbReference type="GeneID" id="17040189"/>
<evidence type="ECO:0000256" key="1">
    <source>
        <dbReference type="ARBA" id="ARBA00012873"/>
    </source>
</evidence>
<dbReference type="Pfam" id="PF08659">
    <property type="entry name" value="KR"/>
    <property type="match status" value="1"/>
</dbReference>
<dbReference type="InterPro" id="IPR016039">
    <property type="entry name" value="Thiolase-like"/>
</dbReference>
<dbReference type="SMART" id="SM00829">
    <property type="entry name" value="PKS_ER"/>
    <property type="match status" value="1"/>
</dbReference>
<evidence type="ECO:0000313" key="21">
    <source>
        <dbReference type="Proteomes" id="UP000007264"/>
    </source>
</evidence>
<comment type="caution">
    <text evidence="20">The sequence shown here is derived from an EMBL/GenBank/DDBJ whole genome shotgun (WGS) entry which is preliminary data.</text>
</comment>
<evidence type="ECO:0000256" key="9">
    <source>
        <dbReference type="ARBA" id="ARBA00022857"/>
    </source>
</evidence>
<gene>
    <name evidence="20" type="ORF">COCSUDRAFT_42572</name>
</gene>
<dbReference type="CDD" id="cd05195">
    <property type="entry name" value="enoyl_red"/>
    <property type="match status" value="1"/>
</dbReference>
<dbReference type="PROSITE" id="PS52004">
    <property type="entry name" value="KS3_2"/>
    <property type="match status" value="1"/>
</dbReference>
<dbReference type="GO" id="GO:0016491">
    <property type="term" value="F:oxidoreductase activity"/>
    <property type="evidence" value="ECO:0007669"/>
    <property type="project" value="UniProtKB-KW"/>
</dbReference>